<evidence type="ECO:0000313" key="2">
    <source>
        <dbReference type="EMBL" id="KAH0455191.1"/>
    </source>
</evidence>
<organism evidence="2 3">
    <name type="scientific">Dendrobium chrysotoxum</name>
    <name type="common">Orchid</name>
    <dbReference type="NCBI Taxonomy" id="161865"/>
    <lineage>
        <taxon>Eukaryota</taxon>
        <taxon>Viridiplantae</taxon>
        <taxon>Streptophyta</taxon>
        <taxon>Embryophyta</taxon>
        <taxon>Tracheophyta</taxon>
        <taxon>Spermatophyta</taxon>
        <taxon>Magnoliopsida</taxon>
        <taxon>Liliopsida</taxon>
        <taxon>Asparagales</taxon>
        <taxon>Orchidaceae</taxon>
        <taxon>Epidendroideae</taxon>
        <taxon>Malaxideae</taxon>
        <taxon>Dendrobiinae</taxon>
        <taxon>Dendrobium</taxon>
    </lineage>
</organism>
<evidence type="ECO:0000313" key="3">
    <source>
        <dbReference type="Proteomes" id="UP000775213"/>
    </source>
</evidence>
<keyword evidence="1" id="KW-0812">Transmembrane</keyword>
<dbReference type="Proteomes" id="UP000775213">
    <property type="component" value="Unassembled WGS sequence"/>
</dbReference>
<evidence type="ECO:0000256" key="1">
    <source>
        <dbReference type="SAM" id="Phobius"/>
    </source>
</evidence>
<proteinExistence type="predicted"/>
<sequence length="165" mass="18589">MRYRTSPSPLTLSGTKVRVGSHGASSLDRIWGRWRRRKGKMINFFVYQYHSQRGAVYAALLVMLLPVFWPALFSPLGHASPSMFSEWNAPKPRHASLLKGALNSEIVSSVVEKASAFVFFGLPIKRKSELWALWRHRVGNPVFRQQVLLICDAVAVAKILNATLI</sequence>
<protein>
    <submittedName>
        <fullName evidence="2">Uncharacterized protein</fullName>
    </submittedName>
</protein>
<keyword evidence="3" id="KW-1185">Reference proteome</keyword>
<keyword evidence="1" id="KW-1133">Transmembrane helix</keyword>
<gene>
    <name evidence="2" type="ORF">IEQ34_015223</name>
</gene>
<keyword evidence="1" id="KW-0472">Membrane</keyword>
<accession>A0AAV7GFB1</accession>
<dbReference type="EMBL" id="JAGFBR010000014">
    <property type="protein sequence ID" value="KAH0455191.1"/>
    <property type="molecule type" value="Genomic_DNA"/>
</dbReference>
<comment type="caution">
    <text evidence="2">The sequence shown here is derived from an EMBL/GenBank/DDBJ whole genome shotgun (WGS) entry which is preliminary data.</text>
</comment>
<feature type="transmembrane region" description="Helical" evidence="1">
    <location>
        <begin position="54"/>
        <end position="73"/>
    </location>
</feature>
<reference evidence="2 3" key="1">
    <citation type="journal article" date="2021" name="Hortic Res">
        <title>Chromosome-scale assembly of the Dendrobium chrysotoxum genome enhances the understanding of orchid evolution.</title>
        <authorList>
            <person name="Zhang Y."/>
            <person name="Zhang G.Q."/>
            <person name="Zhang D."/>
            <person name="Liu X.D."/>
            <person name="Xu X.Y."/>
            <person name="Sun W.H."/>
            <person name="Yu X."/>
            <person name="Zhu X."/>
            <person name="Wang Z.W."/>
            <person name="Zhao X."/>
            <person name="Zhong W.Y."/>
            <person name="Chen H."/>
            <person name="Yin W.L."/>
            <person name="Huang T."/>
            <person name="Niu S.C."/>
            <person name="Liu Z.J."/>
        </authorList>
    </citation>
    <scope>NUCLEOTIDE SEQUENCE [LARGE SCALE GENOMIC DNA]</scope>
    <source>
        <strain evidence="2">Lindl</strain>
    </source>
</reference>
<name>A0AAV7GFB1_DENCH</name>
<dbReference type="AlphaFoldDB" id="A0AAV7GFB1"/>